<proteinExistence type="predicted"/>
<dbReference type="AlphaFoldDB" id="A0A645JEB1"/>
<evidence type="ECO:0000256" key="1">
    <source>
        <dbReference type="SAM" id="Phobius"/>
    </source>
</evidence>
<accession>A0A645JEB1</accession>
<reference evidence="2" key="1">
    <citation type="submission" date="2019-08" db="EMBL/GenBank/DDBJ databases">
        <authorList>
            <person name="Kucharzyk K."/>
            <person name="Murdoch R.W."/>
            <person name="Higgins S."/>
            <person name="Loffler F."/>
        </authorList>
    </citation>
    <scope>NUCLEOTIDE SEQUENCE</scope>
</reference>
<evidence type="ECO:0000313" key="2">
    <source>
        <dbReference type="EMBL" id="MPN61009.1"/>
    </source>
</evidence>
<keyword evidence="1" id="KW-0472">Membrane</keyword>
<sequence length="60" mass="6963">MYEVVVLSYNMLYKIMPQGNLFIVSNIIICTIIGAFIYVIMLIILRVEEIKGLLKNKKLK</sequence>
<dbReference type="EMBL" id="VSSQ01137040">
    <property type="protein sequence ID" value="MPN61009.1"/>
    <property type="molecule type" value="Genomic_DNA"/>
</dbReference>
<keyword evidence="1" id="KW-0812">Transmembrane</keyword>
<protein>
    <submittedName>
        <fullName evidence="2">Uncharacterized protein</fullName>
    </submittedName>
</protein>
<gene>
    <name evidence="2" type="ORF">SDC9_208743</name>
</gene>
<name>A0A645JEB1_9ZZZZ</name>
<comment type="caution">
    <text evidence="2">The sequence shown here is derived from an EMBL/GenBank/DDBJ whole genome shotgun (WGS) entry which is preliminary data.</text>
</comment>
<keyword evidence="1" id="KW-1133">Transmembrane helix</keyword>
<organism evidence="2">
    <name type="scientific">bioreactor metagenome</name>
    <dbReference type="NCBI Taxonomy" id="1076179"/>
    <lineage>
        <taxon>unclassified sequences</taxon>
        <taxon>metagenomes</taxon>
        <taxon>ecological metagenomes</taxon>
    </lineage>
</organism>
<feature type="transmembrane region" description="Helical" evidence="1">
    <location>
        <begin position="20"/>
        <end position="45"/>
    </location>
</feature>